<dbReference type="InterPro" id="IPR000960">
    <property type="entry name" value="Flavin_mOase"/>
</dbReference>
<dbReference type="PANTHER" id="PTHR43539">
    <property type="entry name" value="FLAVIN-BINDING MONOOXYGENASE-LIKE PROTEIN (AFU_ORTHOLOGUE AFUA_4G09220)"/>
    <property type="match status" value="1"/>
</dbReference>
<dbReference type="InterPro" id="IPR050982">
    <property type="entry name" value="Auxin_biosynth/cation_transpt"/>
</dbReference>
<dbReference type="PRINTS" id="PR00469">
    <property type="entry name" value="PNDRDTASEII"/>
</dbReference>
<name>A0A1C4DJE2_BACCE</name>
<protein>
    <submittedName>
        <fullName evidence="1">Oxidoreductase</fullName>
    </submittedName>
</protein>
<dbReference type="GO" id="GO:0004497">
    <property type="term" value="F:monooxygenase activity"/>
    <property type="evidence" value="ECO:0007669"/>
    <property type="project" value="TreeGrafter"/>
</dbReference>
<accession>A0A1C4DJE2</accession>
<dbReference type="Proteomes" id="UP000186535">
    <property type="component" value="Unassembled WGS sequence"/>
</dbReference>
<gene>
    <name evidence="1" type="ORF">BJR07_27245</name>
</gene>
<sequence length="355" mass="40140">MLDVIVIGAGQAGLSMGYYLKKEGCDFLILEGERRIGDSWRNRYDSLVLFTPKSYSSLPGLKLEGDKNAFPTKDEIADYLETYTVHFSLSVQLETTVHKVEKTESTFEVSTNKGVLRSKNVIIASGAFQKLFIPSISHHLSQEVFQIHSSQYQSPQKIPDGPVLVIGGGNSGTQIATELAENRNVTIAISHSFKFLPMKIMGKSIFHWLERIGLLYAGTDTKRGLWFRKQSDPIFGFEFKKLIRDGNIEVKSRVTQTREREVTFDDNSTINVQNIIWSTGFTPDYKWIDIEGVLDEKGFPIHNRGVSPIQGLYYIGLPWQHQRGSALICGVGRDAEFLYSVIKNNINNIIEFKYL</sequence>
<dbReference type="PATRIC" id="fig|1396.533.peg.4345"/>
<dbReference type="GO" id="GO:0050661">
    <property type="term" value="F:NADP binding"/>
    <property type="evidence" value="ECO:0007669"/>
    <property type="project" value="InterPro"/>
</dbReference>
<dbReference type="GO" id="GO:0050660">
    <property type="term" value="F:flavin adenine dinucleotide binding"/>
    <property type="evidence" value="ECO:0007669"/>
    <property type="project" value="InterPro"/>
</dbReference>
<dbReference type="InterPro" id="IPR036188">
    <property type="entry name" value="FAD/NAD-bd_sf"/>
</dbReference>
<dbReference type="RefSeq" id="WP_016117807.1">
    <property type="nucleotide sequence ID" value="NZ_CAKJVO010000002.1"/>
</dbReference>
<dbReference type="Gene3D" id="3.50.50.60">
    <property type="entry name" value="FAD/NAD(P)-binding domain"/>
    <property type="match status" value="1"/>
</dbReference>
<dbReference type="SUPFAM" id="SSF51905">
    <property type="entry name" value="FAD/NAD(P)-binding domain"/>
    <property type="match status" value="2"/>
</dbReference>
<organism evidence="1 2">
    <name type="scientific">Bacillus cereus</name>
    <dbReference type="NCBI Taxonomy" id="1396"/>
    <lineage>
        <taxon>Bacteria</taxon>
        <taxon>Bacillati</taxon>
        <taxon>Bacillota</taxon>
        <taxon>Bacilli</taxon>
        <taxon>Bacillales</taxon>
        <taxon>Bacillaceae</taxon>
        <taxon>Bacillus</taxon>
        <taxon>Bacillus cereus group</taxon>
    </lineage>
</organism>
<dbReference type="PANTHER" id="PTHR43539:SF78">
    <property type="entry name" value="FLAVIN-CONTAINING MONOOXYGENASE"/>
    <property type="match status" value="1"/>
</dbReference>
<evidence type="ECO:0000313" key="1">
    <source>
        <dbReference type="EMBL" id="OKA32683.1"/>
    </source>
</evidence>
<dbReference type="PIRSF" id="PIRSF000332">
    <property type="entry name" value="FMO"/>
    <property type="match status" value="1"/>
</dbReference>
<reference evidence="1 2" key="1">
    <citation type="submission" date="2016-11" db="EMBL/GenBank/DDBJ databases">
        <title>Identification of Bacillus cereus isolated from egg-white.</title>
        <authorList>
            <person name="Soni A."/>
            <person name="Oey I."/>
            <person name="Silcock P."/>
            <person name="Bremer P."/>
        </authorList>
    </citation>
    <scope>NUCLEOTIDE SEQUENCE [LARGE SCALE GENOMIC DNA]</scope>
    <source>
        <strain evidence="1 2">NZAS03</strain>
    </source>
</reference>
<evidence type="ECO:0000313" key="2">
    <source>
        <dbReference type="Proteomes" id="UP000186535"/>
    </source>
</evidence>
<proteinExistence type="predicted"/>
<dbReference type="Pfam" id="PF13738">
    <property type="entry name" value="Pyr_redox_3"/>
    <property type="match status" value="1"/>
</dbReference>
<dbReference type="EMBL" id="MPON01000018">
    <property type="protein sequence ID" value="OKA32683.1"/>
    <property type="molecule type" value="Genomic_DNA"/>
</dbReference>
<comment type="caution">
    <text evidence="1">The sequence shown here is derived from an EMBL/GenBank/DDBJ whole genome shotgun (WGS) entry which is preliminary data.</text>
</comment>
<dbReference type="AlphaFoldDB" id="A0A1C4DJE2"/>
<dbReference type="PRINTS" id="PR00368">
    <property type="entry name" value="FADPNR"/>
</dbReference>